<evidence type="ECO:0000313" key="1">
    <source>
        <dbReference type="EMBL" id="MFF0452914.1"/>
    </source>
</evidence>
<dbReference type="Proteomes" id="UP001601521">
    <property type="component" value="Unassembled WGS sequence"/>
</dbReference>
<reference evidence="1 2" key="1">
    <citation type="submission" date="2024-10" db="EMBL/GenBank/DDBJ databases">
        <title>The Natural Products Discovery Center: Release of the First 8490 Sequenced Strains for Exploring Actinobacteria Biosynthetic Diversity.</title>
        <authorList>
            <person name="Kalkreuter E."/>
            <person name="Kautsar S.A."/>
            <person name="Yang D."/>
            <person name="Bader C.D."/>
            <person name="Teijaro C.N."/>
            <person name="Fluegel L."/>
            <person name="Davis C.M."/>
            <person name="Simpson J.R."/>
            <person name="Lauterbach L."/>
            <person name="Steele A.D."/>
            <person name="Gui C."/>
            <person name="Meng S."/>
            <person name="Li G."/>
            <person name="Viehrig K."/>
            <person name="Ye F."/>
            <person name="Su P."/>
            <person name="Kiefer A.F."/>
            <person name="Nichols A."/>
            <person name="Cepeda A.J."/>
            <person name="Yan W."/>
            <person name="Fan B."/>
            <person name="Jiang Y."/>
            <person name="Adhikari A."/>
            <person name="Zheng C.-J."/>
            <person name="Schuster L."/>
            <person name="Cowan T.M."/>
            <person name="Smanski M.J."/>
            <person name="Chevrette M.G."/>
            <person name="De Carvalho L.P.S."/>
            <person name="Shen B."/>
        </authorList>
    </citation>
    <scope>NUCLEOTIDE SEQUENCE [LARGE SCALE GENOMIC DNA]</scope>
    <source>
        <strain evidence="1 2">NPDC004550</strain>
    </source>
</reference>
<keyword evidence="2" id="KW-1185">Reference proteome</keyword>
<gene>
    <name evidence="1" type="ORF">ACFYTH_06045</name>
</gene>
<proteinExistence type="predicted"/>
<organism evidence="1 2">
    <name type="scientific">Nocardia africana</name>
    <dbReference type="NCBI Taxonomy" id="134964"/>
    <lineage>
        <taxon>Bacteria</taxon>
        <taxon>Bacillati</taxon>
        <taxon>Actinomycetota</taxon>
        <taxon>Actinomycetes</taxon>
        <taxon>Mycobacteriales</taxon>
        <taxon>Nocardiaceae</taxon>
        <taxon>Nocardia</taxon>
    </lineage>
</organism>
<dbReference type="EMBL" id="JBIALX010000002">
    <property type="protein sequence ID" value="MFF0452914.1"/>
    <property type="molecule type" value="Genomic_DNA"/>
</dbReference>
<name>A0ABW6ND36_9NOCA</name>
<accession>A0ABW6ND36</accession>
<evidence type="ECO:0000313" key="2">
    <source>
        <dbReference type="Proteomes" id="UP001601521"/>
    </source>
</evidence>
<sequence length="127" mass="13502">MTGGSSSKINITGSQVVAGNIGGSGNIERVLGSIRGSARADASTDVVQQLREALQQLRQQLPTSDGADAQPAEIDTVLDDLDPVAPNIQRAATKWELLMRRIPQSLRNIDTVTKIVTLITQLQELAG</sequence>
<dbReference type="RefSeq" id="WP_387249654.1">
    <property type="nucleotide sequence ID" value="NZ_JBIALX010000002.1"/>
</dbReference>
<protein>
    <submittedName>
        <fullName evidence="1">Uncharacterized protein</fullName>
    </submittedName>
</protein>
<comment type="caution">
    <text evidence="1">The sequence shown here is derived from an EMBL/GenBank/DDBJ whole genome shotgun (WGS) entry which is preliminary data.</text>
</comment>